<keyword evidence="5" id="KW-0808">Transferase</keyword>
<dbReference type="SUPFAM" id="SSF55874">
    <property type="entry name" value="ATPase domain of HSP90 chaperone/DNA topoisomerase II/histidine kinase"/>
    <property type="match status" value="1"/>
</dbReference>
<dbReference type="SUPFAM" id="SSF158472">
    <property type="entry name" value="HAMP domain-like"/>
    <property type="match status" value="1"/>
</dbReference>
<dbReference type="InterPro" id="IPR004358">
    <property type="entry name" value="Sig_transdc_His_kin-like_C"/>
</dbReference>
<keyword evidence="6 11" id="KW-0812">Transmembrane</keyword>
<dbReference type="InterPro" id="IPR005467">
    <property type="entry name" value="His_kinase_dom"/>
</dbReference>
<dbReference type="CDD" id="cd06225">
    <property type="entry name" value="HAMP"/>
    <property type="match status" value="1"/>
</dbReference>
<dbReference type="Gene3D" id="1.10.287.130">
    <property type="match status" value="1"/>
</dbReference>
<evidence type="ECO:0000256" key="11">
    <source>
        <dbReference type="SAM" id="Phobius"/>
    </source>
</evidence>
<evidence type="ECO:0000259" key="12">
    <source>
        <dbReference type="PROSITE" id="PS50109"/>
    </source>
</evidence>
<dbReference type="SMART" id="SM00388">
    <property type="entry name" value="HisKA"/>
    <property type="match status" value="1"/>
</dbReference>
<feature type="domain" description="Histidine kinase" evidence="12">
    <location>
        <begin position="246"/>
        <end position="461"/>
    </location>
</feature>
<keyword evidence="4" id="KW-0597">Phosphoprotein</keyword>
<evidence type="ECO:0000256" key="5">
    <source>
        <dbReference type="ARBA" id="ARBA00022679"/>
    </source>
</evidence>
<dbReference type="PRINTS" id="PR00344">
    <property type="entry name" value="BCTRLSENSOR"/>
</dbReference>
<dbReference type="EMBL" id="JACBJI010000001">
    <property type="protein sequence ID" value="NYA69923.1"/>
    <property type="molecule type" value="Genomic_DNA"/>
</dbReference>
<comment type="caution">
    <text evidence="14">The sequence shown here is derived from an EMBL/GenBank/DDBJ whole genome shotgun (WGS) entry which is preliminary data.</text>
</comment>
<accession>A0A7Y8XZW3</accession>
<feature type="transmembrane region" description="Helical" evidence="11">
    <location>
        <begin position="163"/>
        <end position="184"/>
    </location>
</feature>
<comment type="subcellular location">
    <subcellularLocation>
        <location evidence="2">Membrane</location>
        <topology evidence="2">Multi-pass membrane protein</topology>
    </subcellularLocation>
</comment>
<evidence type="ECO:0000256" key="4">
    <source>
        <dbReference type="ARBA" id="ARBA00022553"/>
    </source>
</evidence>
<dbReference type="CDD" id="cd00082">
    <property type="entry name" value="HisKA"/>
    <property type="match status" value="1"/>
</dbReference>
<evidence type="ECO:0000256" key="8">
    <source>
        <dbReference type="ARBA" id="ARBA00022989"/>
    </source>
</evidence>
<dbReference type="InterPro" id="IPR036890">
    <property type="entry name" value="HATPase_C_sf"/>
</dbReference>
<dbReference type="InterPro" id="IPR050428">
    <property type="entry name" value="TCS_sensor_his_kinase"/>
</dbReference>
<keyword evidence="15" id="KW-1185">Reference proteome</keyword>
<dbReference type="InterPro" id="IPR036097">
    <property type="entry name" value="HisK_dim/P_sf"/>
</dbReference>
<dbReference type="SMART" id="SM00387">
    <property type="entry name" value="HATPase_c"/>
    <property type="match status" value="1"/>
</dbReference>
<dbReference type="FunFam" id="1.10.287.130:FF:000001">
    <property type="entry name" value="Two-component sensor histidine kinase"/>
    <property type="match status" value="1"/>
</dbReference>
<dbReference type="Proteomes" id="UP000535020">
    <property type="component" value="Unassembled WGS sequence"/>
</dbReference>
<name>A0A7Y8XZW3_9FLAO</name>
<dbReference type="Pfam" id="PF02518">
    <property type="entry name" value="HATPase_c"/>
    <property type="match status" value="1"/>
</dbReference>
<dbReference type="CDD" id="cd00075">
    <property type="entry name" value="HATPase"/>
    <property type="match status" value="1"/>
</dbReference>
<dbReference type="PROSITE" id="PS50109">
    <property type="entry name" value="HIS_KIN"/>
    <property type="match status" value="1"/>
</dbReference>
<evidence type="ECO:0000256" key="7">
    <source>
        <dbReference type="ARBA" id="ARBA00022777"/>
    </source>
</evidence>
<dbReference type="RefSeq" id="WP_176004743.1">
    <property type="nucleotide sequence ID" value="NZ_JABWMI010000005.1"/>
</dbReference>
<keyword evidence="10 11" id="KW-0472">Membrane</keyword>
<dbReference type="SUPFAM" id="SSF47384">
    <property type="entry name" value="Homodimeric domain of signal transducing histidine kinase"/>
    <property type="match status" value="1"/>
</dbReference>
<evidence type="ECO:0000256" key="1">
    <source>
        <dbReference type="ARBA" id="ARBA00000085"/>
    </source>
</evidence>
<sequence>MFNLSFRNRISIYYLISSAAITLAVFFVIFQVVSTSAMSDINEDLHIEVQRHQQDVSQLSDTRRLIKPNEWNESEHTEILINPIFVQIHDADGRFMEKSPNLKNKRLKLFPVSEEDIFHDRFLGTVHIRQTQTPLFNQGKKVGYAIIAMSTETPHLVIENLKWVLYIAFPVVLVVLFLMTRFLAGRSIKPVLNIINTTSRITNNNFDERIELPRNKDELYVLSEAINSLLDRIENAIAREKQFTSDASHELRTPLAVIKGTLEVLIRKPRNINEYEEKIAYCIHEVNRMNTLVEQLLLLARFESQKKGIKIQEVALDELILESLQRFSGDIETNKLSIDFAFEERHYVQSDAWLAGIIIENVLSNAVKYSNPAGTIRIELSHEDKLVKCTISDSGIGIPAKELNRVYEQFYRSNAAEHPEIKGTGLGLSLVKRLCDLLSIGIEIKSEIDKGTSVILTFTQQ</sequence>
<dbReference type="GO" id="GO:0005886">
    <property type="term" value="C:plasma membrane"/>
    <property type="evidence" value="ECO:0007669"/>
    <property type="project" value="TreeGrafter"/>
</dbReference>
<dbReference type="InterPro" id="IPR003661">
    <property type="entry name" value="HisK_dim/P_dom"/>
</dbReference>
<dbReference type="Pfam" id="PF00672">
    <property type="entry name" value="HAMP"/>
    <property type="match status" value="1"/>
</dbReference>
<feature type="transmembrane region" description="Helical" evidence="11">
    <location>
        <begin position="12"/>
        <end position="33"/>
    </location>
</feature>
<keyword evidence="9" id="KW-0902">Two-component regulatory system</keyword>
<keyword evidence="7 14" id="KW-0418">Kinase</keyword>
<dbReference type="GO" id="GO:0000155">
    <property type="term" value="F:phosphorelay sensor kinase activity"/>
    <property type="evidence" value="ECO:0007669"/>
    <property type="project" value="InterPro"/>
</dbReference>
<organism evidence="14 15">
    <name type="scientific">Flavobacterium agri</name>
    <dbReference type="NCBI Taxonomy" id="2743471"/>
    <lineage>
        <taxon>Bacteria</taxon>
        <taxon>Pseudomonadati</taxon>
        <taxon>Bacteroidota</taxon>
        <taxon>Flavobacteriia</taxon>
        <taxon>Flavobacteriales</taxon>
        <taxon>Flavobacteriaceae</taxon>
        <taxon>Flavobacterium</taxon>
    </lineage>
</organism>
<evidence type="ECO:0000259" key="13">
    <source>
        <dbReference type="PROSITE" id="PS50885"/>
    </source>
</evidence>
<dbReference type="PANTHER" id="PTHR45436:SF15">
    <property type="entry name" value="SENSOR HISTIDINE KINASE CUSS"/>
    <property type="match status" value="1"/>
</dbReference>
<evidence type="ECO:0000313" key="14">
    <source>
        <dbReference type="EMBL" id="NYA69923.1"/>
    </source>
</evidence>
<evidence type="ECO:0000256" key="3">
    <source>
        <dbReference type="ARBA" id="ARBA00012438"/>
    </source>
</evidence>
<evidence type="ECO:0000256" key="2">
    <source>
        <dbReference type="ARBA" id="ARBA00004141"/>
    </source>
</evidence>
<dbReference type="Gene3D" id="6.10.340.10">
    <property type="match status" value="1"/>
</dbReference>
<evidence type="ECO:0000256" key="9">
    <source>
        <dbReference type="ARBA" id="ARBA00023012"/>
    </source>
</evidence>
<dbReference type="Pfam" id="PF00512">
    <property type="entry name" value="HisKA"/>
    <property type="match status" value="1"/>
</dbReference>
<evidence type="ECO:0000313" key="15">
    <source>
        <dbReference type="Proteomes" id="UP000535020"/>
    </source>
</evidence>
<proteinExistence type="predicted"/>
<reference evidence="14 15" key="1">
    <citation type="submission" date="2020-07" db="EMBL/GenBank/DDBJ databases">
        <authorList>
            <person name="Sun Q."/>
        </authorList>
    </citation>
    <scope>NUCLEOTIDE SEQUENCE [LARGE SCALE GENOMIC DNA]</scope>
    <source>
        <strain evidence="14 15">MAH-1</strain>
    </source>
</reference>
<dbReference type="PROSITE" id="PS50885">
    <property type="entry name" value="HAMP"/>
    <property type="match status" value="1"/>
</dbReference>
<keyword evidence="8 11" id="KW-1133">Transmembrane helix</keyword>
<feature type="domain" description="HAMP" evidence="13">
    <location>
        <begin position="185"/>
        <end position="238"/>
    </location>
</feature>
<evidence type="ECO:0000256" key="10">
    <source>
        <dbReference type="ARBA" id="ARBA00023136"/>
    </source>
</evidence>
<dbReference type="PANTHER" id="PTHR45436">
    <property type="entry name" value="SENSOR HISTIDINE KINASE YKOH"/>
    <property type="match status" value="1"/>
</dbReference>
<dbReference type="InterPro" id="IPR003594">
    <property type="entry name" value="HATPase_dom"/>
</dbReference>
<dbReference type="SMART" id="SM00304">
    <property type="entry name" value="HAMP"/>
    <property type="match status" value="1"/>
</dbReference>
<dbReference type="InterPro" id="IPR003660">
    <property type="entry name" value="HAMP_dom"/>
</dbReference>
<gene>
    <name evidence="14" type="ORF">HZF10_03250</name>
</gene>
<evidence type="ECO:0000256" key="6">
    <source>
        <dbReference type="ARBA" id="ARBA00022692"/>
    </source>
</evidence>
<dbReference type="Gene3D" id="3.30.565.10">
    <property type="entry name" value="Histidine kinase-like ATPase, C-terminal domain"/>
    <property type="match status" value="1"/>
</dbReference>
<protein>
    <recommendedName>
        <fullName evidence="3">histidine kinase</fullName>
        <ecNumber evidence="3">2.7.13.3</ecNumber>
    </recommendedName>
</protein>
<comment type="catalytic activity">
    <reaction evidence="1">
        <text>ATP + protein L-histidine = ADP + protein N-phospho-L-histidine.</text>
        <dbReference type="EC" id="2.7.13.3"/>
    </reaction>
</comment>
<dbReference type="EC" id="2.7.13.3" evidence="3"/>
<dbReference type="AlphaFoldDB" id="A0A7Y8XZW3"/>